<dbReference type="InterPro" id="IPR001810">
    <property type="entry name" value="F-box_dom"/>
</dbReference>
<proteinExistence type="predicted"/>
<sequence>MASLIETLPSLDRPPLYTPIDSLPPELLDDVFSLFPTPALLPLAAVNRLFHDVIARLLYRRLRHAVASHTHELILECYHPSAKISTPYLHCAYMGTDGLDQATDGMDDVPGSTLLRLPDMYSRFRPLPYDDRDAHVRNYRAIRRTMNFFMYSEASAGTPGTSAITAAKHRDHKGAAEDDSPPLVSYDVYLDESELFSQLCTVTNLVKTGPRRGLFLTCANINHGVIRVWRDWLSRRNDARTGEQRGKGKGRARVDLADPKQDAVLWAYTGKHVGMRFRVTETTAQSETAAPVLGVASDDLPVSYQLEYEELVVRTYEYLLAFEEAEKQEITHASTTILFASL</sequence>
<dbReference type="Pfam" id="PF12937">
    <property type="entry name" value="F-box-like"/>
    <property type="match status" value="1"/>
</dbReference>
<reference evidence="2 3" key="1">
    <citation type="journal article" date="2013" name="BMC Genomics">
        <title>The genome and transcriptome of the pine saprophyte Ophiostoma piceae, and a comparison with the bark beetle-associated pine pathogen Grosmannia clavigera.</title>
        <authorList>
            <person name="Haridas S."/>
            <person name="Wang Y."/>
            <person name="Lim L."/>
            <person name="Massoumi Alamouti S."/>
            <person name="Jackman S."/>
            <person name="Docking R."/>
            <person name="Robertson G."/>
            <person name="Birol I."/>
            <person name="Bohlmann J."/>
            <person name="Breuil C."/>
        </authorList>
    </citation>
    <scope>NUCLEOTIDE SEQUENCE [LARGE SCALE GENOMIC DNA]</scope>
    <source>
        <strain evidence="2 3">UAMH 11346</strain>
    </source>
</reference>
<dbReference type="PROSITE" id="PS50181">
    <property type="entry name" value="FBOX"/>
    <property type="match status" value="1"/>
</dbReference>
<accession>S3CJ18</accession>
<organism evidence="2 3">
    <name type="scientific">Ophiostoma piceae (strain UAMH 11346)</name>
    <name type="common">Sap stain fungus</name>
    <dbReference type="NCBI Taxonomy" id="1262450"/>
    <lineage>
        <taxon>Eukaryota</taxon>
        <taxon>Fungi</taxon>
        <taxon>Dikarya</taxon>
        <taxon>Ascomycota</taxon>
        <taxon>Pezizomycotina</taxon>
        <taxon>Sordariomycetes</taxon>
        <taxon>Sordariomycetidae</taxon>
        <taxon>Ophiostomatales</taxon>
        <taxon>Ophiostomataceae</taxon>
        <taxon>Ophiostoma</taxon>
    </lineage>
</organism>
<gene>
    <name evidence="2" type="ORF">F503_02541</name>
</gene>
<dbReference type="EMBL" id="KE148153">
    <property type="protein sequence ID" value="EPE06413.1"/>
    <property type="molecule type" value="Genomic_DNA"/>
</dbReference>
<dbReference type="Proteomes" id="UP000016923">
    <property type="component" value="Unassembled WGS sequence"/>
</dbReference>
<evidence type="ECO:0000313" key="2">
    <source>
        <dbReference type="EMBL" id="EPE06413.1"/>
    </source>
</evidence>
<feature type="domain" description="F-box" evidence="1">
    <location>
        <begin position="17"/>
        <end position="62"/>
    </location>
</feature>
<dbReference type="InterPro" id="IPR036047">
    <property type="entry name" value="F-box-like_dom_sf"/>
</dbReference>
<dbReference type="HOGENOM" id="CLU_044875_0_0_1"/>
<dbReference type="OrthoDB" id="9981546at2759"/>
<name>S3CJ18_OPHP1</name>
<keyword evidence="3" id="KW-1185">Reference proteome</keyword>
<dbReference type="OMA" id="LECFHPS"/>
<dbReference type="SUPFAM" id="SSF81383">
    <property type="entry name" value="F-box domain"/>
    <property type="match status" value="1"/>
</dbReference>
<dbReference type="AlphaFoldDB" id="S3CJ18"/>
<dbReference type="VEuPathDB" id="FungiDB:F503_02541"/>
<dbReference type="eggNOG" id="ENOG502SGAZ">
    <property type="taxonomic scope" value="Eukaryota"/>
</dbReference>
<protein>
    <submittedName>
        <fullName evidence="2">F-box domain-containing protein</fullName>
    </submittedName>
</protein>
<evidence type="ECO:0000313" key="3">
    <source>
        <dbReference type="Proteomes" id="UP000016923"/>
    </source>
</evidence>
<evidence type="ECO:0000259" key="1">
    <source>
        <dbReference type="PROSITE" id="PS50181"/>
    </source>
</evidence>